<feature type="transmembrane region" description="Helical" evidence="1">
    <location>
        <begin position="56"/>
        <end position="77"/>
    </location>
</feature>
<accession>A0A939G8G1</accession>
<name>A0A939G8G1_9BACT</name>
<feature type="transmembrane region" description="Helical" evidence="1">
    <location>
        <begin position="131"/>
        <end position="152"/>
    </location>
</feature>
<evidence type="ECO:0000313" key="2">
    <source>
        <dbReference type="EMBL" id="MBO0931986.1"/>
    </source>
</evidence>
<sequence length="156" mass="18048">MQSTAAPGLSAWVTVLRIALGFYIYGATVIEVFVYYPSWKYITGGWVNFKVSIDQLIIPLYVVPTFLAFIPAILMFWFRPIVVPRWMVWASLVLMIIPTVSTLWIQLPIQFDLEKGFDQAAYERLRNTDLIYRQIAAFVGVILNGWMFIRLFGNKQ</sequence>
<feature type="transmembrane region" description="Helical" evidence="1">
    <location>
        <begin position="12"/>
        <end position="36"/>
    </location>
</feature>
<keyword evidence="1" id="KW-0812">Transmembrane</keyword>
<dbReference type="EMBL" id="JAFMYU010000009">
    <property type="protein sequence ID" value="MBO0931986.1"/>
    <property type="molecule type" value="Genomic_DNA"/>
</dbReference>
<keyword evidence="1" id="KW-0472">Membrane</keyword>
<dbReference type="RefSeq" id="WP_207335954.1">
    <property type="nucleotide sequence ID" value="NZ_JAFMYU010000009.1"/>
</dbReference>
<evidence type="ECO:0000256" key="1">
    <source>
        <dbReference type="SAM" id="Phobius"/>
    </source>
</evidence>
<protein>
    <recommendedName>
        <fullName evidence="4">DUF1772 domain-containing protein</fullName>
    </recommendedName>
</protein>
<dbReference type="AlphaFoldDB" id="A0A939G8G1"/>
<evidence type="ECO:0008006" key="4">
    <source>
        <dbReference type="Google" id="ProtNLM"/>
    </source>
</evidence>
<gene>
    <name evidence="2" type="ORF">J2I48_13330</name>
</gene>
<dbReference type="Proteomes" id="UP000664795">
    <property type="component" value="Unassembled WGS sequence"/>
</dbReference>
<keyword evidence="3" id="KW-1185">Reference proteome</keyword>
<reference evidence="2 3" key="1">
    <citation type="submission" date="2021-03" db="EMBL/GenBank/DDBJ databases">
        <title>Fibrella sp. HMF5036 genome sequencing and assembly.</title>
        <authorList>
            <person name="Kang H."/>
            <person name="Kim H."/>
            <person name="Bae S."/>
            <person name="Joh K."/>
        </authorList>
    </citation>
    <scope>NUCLEOTIDE SEQUENCE [LARGE SCALE GENOMIC DNA]</scope>
    <source>
        <strain evidence="2 3">HMF5036</strain>
    </source>
</reference>
<evidence type="ECO:0000313" key="3">
    <source>
        <dbReference type="Proteomes" id="UP000664795"/>
    </source>
</evidence>
<comment type="caution">
    <text evidence="2">The sequence shown here is derived from an EMBL/GenBank/DDBJ whole genome shotgun (WGS) entry which is preliminary data.</text>
</comment>
<proteinExistence type="predicted"/>
<feature type="transmembrane region" description="Helical" evidence="1">
    <location>
        <begin position="89"/>
        <end position="111"/>
    </location>
</feature>
<keyword evidence="1" id="KW-1133">Transmembrane helix</keyword>
<organism evidence="2 3">
    <name type="scientific">Fibrella aquatilis</name>
    <dbReference type="NCBI Taxonomy" id="2817059"/>
    <lineage>
        <taxon>Bacteria</taxon>
        <taxon>Pseudomonadati</taxon>
        <taxon>Bacteroidota</taxon>
        <taxon>Cytophagia</taxon>
        <taxon>Cytophagales</taxon>
        <taxon>Spirosomataceae</taxon>
        <taxon>Fibrella</taxon>
    </lineage>
</organism>